<dbReference type="EMBL" id="VOSL01000056">
    <property type="protein sequence ID" value="TXD34214.1"/>
    <property type="molecule type" value="Genomic_DNA"/>
</dbReference>
<keyword evidence="2" id="KW-0732">Signal</keyword>
<dbReference type="OrthoDB" id="5511700at2"/>
<sequence>MSLRYTAALSVMLGLCLAAGQAFAEDDARPAPDIIQASHQGTQPAPRVDAQAPEDGARPEEERPRLFGLGVFTRGGMAAYRAAGCGCVDRKTWRAGLGARLHVGSYLAAEFGANFGMMMLGGNFPLNGWEVAARWQPAPHAGARAVAGLYTRLGYASMQVMGMRSAGAPGVSAALGWSLELVPMLSLEVEAGAQRHFGSMAHWQLGGQLGIATRF</sequence>
<proteinExistence type="predicted"/>
<evidence type="ECO:0000313" key="3">
    <source>
        <dbReference type="EMBL" id="TXD34214.1"/>
    </source>
</evidence>
<evidence type="ECO:0000256" key="1">
    <source>
        <dbReference type="SAM" id="MobiDB-lite"/>
    </source>
</evidence>
<organism evidence="3 4">
    <name type="scientific">Lujinxingia vulgaris</name>
    <dbReference type="NCBI Taxonomy" id="2600176"/>
    <lineage>
        <taxon>Bacteria</taxon>
        <taxon>Deltaproteobacteria</taxon>
        <taxon>Bradymonadales</taxon>
        <taxon>Lujinxingiaceae</taxon>
        <taxon>Lujinxingia</taxon>
    </lineage>
</organism>
<evidence type="ECO:0000313" key="4">
    <source>
        <dbReference type="Proteomes" id="UP000321046"/>
    </source>
</evidence>
<evidence type="ECO:0000256" key="2">
    <source>
        <dbReference type="SAM" id="SignalP"/>
    </source>
</evidence>
<name>A0A5C6WXR4_9DELT</name>
<comment type="caution">
    <text evidence="3">The sequence shown here is derived from an EMBL/GenBank/DDBJ whole genome shotgun (WGS) entry which is preliminary data.</text>
</comment>
<dbReference type="AlphaFoldDB" id="A0A5C6WXR4"/>
<reference evidence="3 4" key="1">
    <citation type="submission" date="2019-08" db="EMBL/GenBank/DDBJ databases">
        <title>Bradymonadales sp. TMQ2.</title>
        <authorList>
            <person name="Liang Q."/>
        </authorList>
    </citation>
    <scope>NUCLEOTIDE SEQUENCE [LARGE SCALE GENOMIC DNA]</scope>
    <source>
        <strain evidence="3 4">TMQ2</strain>
    </source>
</reference>
<accession>A0A5C6WXR4</accession>
<feature type="region of interest" description="Disordered" evidence="1">
    <location>
        <begin position="38"/>
        <end position="61"/>
    </location>
</feature>
<dbReference type="RefSeq" id="WP_146975364.1">
    <property type="nucleotide sequence ID" value="NZ_VOSL01000056.1"/>
</dbReference>
<evidence type="ECO:0008006" key="5">
    <source>
        <dbReference type="Google" id="ProtNLM"/>
    </source>
</evidence>
<feature type="signal peptide" evidence="2">
    <location>
        <begin position="1"/>
        <end position="24"/>
    </location>
</feature>
<dbReference type="Proteomes" id="UP000321046">
    <property type="component" value="Unassembled WGS sequence"/>
</dbReference>
<protein>
    <recommendedName>
        <fullName evidence="5">Outer membrane protein beta-barrel domain-containing protein</fullName>
    </recommendedName>
</protein>
<feature type="chain" id="PRO_5022959884" description="Outer membrane protein beta-barrel domain-containing protein" evidence="2">
    <location>
        <begin position="25"/>
        <end position="215"/>
    </location>
</feature>
<gene>
    <name evidence="3" type="ORF">FRC96_14370</name>
</gene>